<evidence type="ECO:0000313" key="2">
    <source>
        <dbReference type="EMBL" id="MFC3144925.1"/>
    </source>
</evidence>
<dbReference type="GO" id="GO:0016787">
    <property type="term" value="F:hydrolase activity"/>
    <property type="evidence" value="ECO:0007669"/>
    <property type="project" value="UniProtKB-KW"/>
</dbReference>
<dbReference type="Proteomes" id="UP001595632">
    <property type="component" value="Unassembled WGS sequence"/>
</dbReference>
<dbReference type="EMBL" id="JBHRTB010000010">
    <property type="protein sequence ID" value="MFC3144925.1"/>
    <property type="molecule type" value="Genomic_DNA"/>
</dbReference>
<accession>A0ABV7GXH8</accession>
<evidence type="ECO:0000259" key="1">
    <source>
        <dbReference type="Pfam" id="PF12697"/>
    </source>
</evidence>
<name>A0ABV7GXH8_9RHOB</name>
<dbReference type="PANTHER" id="PTHR43798:SF29">
    <property type="entry name" value="AB HYDROLASE-1 DOMAIN-CONTAINING PROTEIN"/>
    <property type="match status" value="1"/>
</dbReference>
<keyword evidence="2" id="KW-0378">Hydrolase</keyword>
<dbReference type="InterPro" id="IPR029058">
    <property type="entry name" value="AB_hydrolase_fold"/>
</dbReference>
<evidence type="ECO:0000313" key="3">
    <source>
        <dbReference type="Proteomes" id="UP001595632"/>
    </source>
</evidence>
<sequence>MTTLIYVPGLLSDARVWREVAEGVGGDFVIADVTTQNSITAMAESALALADGPVIPVGHSMGGRVSMEMARLAPARMAGLVLADTGHNALAEGERAKREAKVAEGRADMAAMVKAWLPPMVGASHHGNAGLMGELTDMAAACGPEVHARQIGALIGRPDAGASLGDVTCPVLLLVGDEDVWSPEPQHREIARMVSGPSDVVVVDGAGHFLPFEKPGAVVTAMTDWLAANRLG</sequence>
<dbReference type="InterPro" id="IPR050266">
    <property type="entry name" value="AB_hydrolase_sf"/>
</dbReference>
<comment type="caution">
    <text evidence="2">The sequence shown here is derived from an EMBL/GenBank/DDBJ whole genome shotgun (WGS) entry which is preliminary data.</text>
</comment>
<dbReference type="RefSeq" id="WP_275634489.1">
    <property type="nucleotide sequence ID" value="NZ_JARGYD010000009.1"/>
</dbReference>
<keyword evidence="3" id="KW-1185">Reference proteome</keyword>
<proteinExistence type="predicted"/>
<dbReference type="Pfam" id="PF12697">
    <property type="entry name" value="Abhydrolase_6"/>
    <property type="match status" value="1"/>
</dbReference>
<protein>
    <submittedName>
        <fullName evidence="2">Alpha/beta fold hydrolase</fullName>
    </submittedName>
</protein>
<reference evidence="3" key="1">
    <citation type="journal article" date="2019" name="Int. J. Syst. Evol. Microbiol.">
        <title>The Global Catalogue of Microorganisms (GCM) 10K type strain sequencing project: providing services to taxonomists for standard genome sequencing and annotation.</title>
        <authorList>
            <consortium name="The Broad Institute Genomics Platform"/>
            <consortium name="The Broad Institute Genome Sequencing Center for Infectious Disease"/>
            <person name="Wu L."/>
            <person name="Ma J."/>
        </authorList>
    </citation>
    <scope>NUCLEOTIDE SEQUENCE [LARGE SCALE GENOMIC DNA]</scope>
    <source>
        <strain evidence="3">KCTC 52366</strain>
    </source>
</reference>
<feature type="domain" description="AB hydrolase-1" evidence="1">
    <location>
        <begin position="7"/>
        <end position="220"/>
    </location>
</feature>
<gene>
    <name evidence="2" type="ORF">ACFOGP_19550</name>
</gene>
<dbReference type="SUPFAM" id="SSF53474">
    <property type="entry name" value="alpha/beta-Hydrolases"/>
    <property type="match status" value="1"/>
</dbReference>
<dbReference type="InterPro" id="IPR000073">
    <property type="entry name" value="AB_hydrolase_1"/>
</dbReference>
<organism evidence="2 3">
    <name type="scientific">Psychromarinibacter halotolerans</name>
    <dbReference type="NCBI Taxonomy" id="1775175"/>
    <lineage>
        <taxon>Bacteria</taxon>
        <taxon>Pseudomonadati</taxon>
        <taxon>Pseudomonadota</taxon>
        <taxon>Alphaproteobacteria</taxon>
        <taxon>Rhodobacterales</taxon>
        <taxon>Paracoccaceae</taxon>
        <taxon>Psychromarinibacter</taxon>
    </lineage>
</organism>
<dbReference type="Gene3D" id="3.40.50.1820">
    <property type="entry name" value="alpha/beta hydrolase"/>
    <property type="match status" value="1"/>
</dbReference>
<dbReference type="PANTHER" id="PTHR43798">
    <property type="entry name" value="MONOACYLGLYCEROL LIPASE"/>
    <property type="match status" value="1"/>
</dbReference>